<feature type="non-terminal residue" evidence="2">
    <location>
        <position position="97"/>
    </location>
</feature>
<sequence length="97" mass="11322">MGRYMLRRRKKAASGRPSNGKIYVGKEQKSSIRTPEQWVDIRHEEEVKQHPDAPAMGRYMLRRRNKAVPGRPSNGKIYVGKEQKSSIRTPQQWEDIC</sequence>
<accession>A0A0V0YXM3</accession>
<organism evidence="2 3">
    <name type="scientific">Trichinella spiralis</name>
    <name type="common">Trichina worm</name>
    <dbReference type="NCBI Taxonomy" id="6334"/>
    <lineage>
        <taxon>Eukaryota</taxon>
        <taxon>Metazoa</taxon>
        <taxon>Ecdysozoa</taxon>
        <taxon>Nematoda</taxon>
        <taxon>Enoplea</taxon>
        <taxon>Dorylaimia</taxon>
        <taxon>Trichinellida</taxon>
        <taxon>Trichinellidae</taxon>
        <taxon>Trichinella</taxon>
    </lineage>
</organism>
<dbReference type="Proteomes" id="UP000054776">
    <property type="component" value="Unassembled WGS sequence"/>
</dbReference>
<dbReference type="InParanoid" id="A0A0V0YXM3"/>
<gene>
    <name evidence="2" type="ORF">T01_5831</name>
</gene>
<dbReference type="EMBL" id="JYDH01003868">
    <property type="protein sequence ID" value="KRY05077.1"/>
    <property type="molecule type" value="Genomic_DNA"/>
</dbReference>
<name>A0A0V0YXM3_TRISP</name>
<comment type="caution">
    <text evidence="2">The sequence shown here is derived from an EMBL/GenBank/DDBJ whole genome shotgun (WGS) entry which is preliminary data.</text>
</comment>
<evidence type="ECO:0000313" key="3">
    <source>
        <dbReference type="Proteomes" id="UP000054776"/>
    </source>
</evidence>
<proteinExistence type="predicted"/>
<dbReference type="AlphaFoldDB" id="A0A0V0YXM3"/>
<reference evidence="2 3" key="1">
    <citation type="submission" date="2015-01" db="EMBL/GenBank/DDBJ databases">
        <title>Evolution of Trichinella species and genotypes.</title>
        <authorList>
            <person name="Korhonen P.K."/>
            <person name="Edoardo P."/>
            <person name="Giuseppe L.R."/>
            <person name="Gasser R.B."/>
        </authorList>
    </citation>
    <scope>NUCLEOTIDE SEQUENCE [LARGE SCALE GENOMIC DNA]</scope>
    <source>
        <strain evidence="2">ISS3</strain>
    </source>
</reference>
<feature type="compositionally biased region" description="Basic residues" evidence="1">
    <location>
        <begin position="1"/>
        <end position="13"/>
    </location>
</feature>
<evidence type="ECO:0000256" key="1">
    <source>
        <dbReference type="SAM" id="MobiDB-lite"/>
    </source>
</evidence>
<feature type="region of interest" description="Disordered" evidence="1">
    <location>
        <begin position="1"/>
        <end position="30"/>
    </location>
</feature>
<evidence type="ECO:0000313" key="2">
    <source>
        <dbReference type="EMBL" id="KRY05077.1"/>
    </source>
</evidence>
<feature type="compositionally biased region" description="Polar residues" evidence="1">
    <location>
        <begin position="86"/>
        <end position="97"/>
    </location>
</feature>
<feature type="region of interest" description="Disordered" evidence="1">
    <location>
        <begin position="66"/>
        <end position="97"/>
    </location>
</feature>
<protein>
    <submittedName>
        <fullName evidence="2">Uncharacterized protein</fullName>
    </submittedName>
</protein>
<keyword evidence="3" id="KW-1185">Reference proteome</keyword>